<dbReference type="AlphaFoldDB" id="A0A315VD50"/>
<keyword evidence="2" id="KW-0805">Transcription regulation</keyword>
<evidence type="ECO:0000256" key="4">
    <source>
        <dbReference type="ARBA" id="ARBA00023163"/>
    </source>
</evidence>
<dbReference type="PROSITE" id="PS50217">
    <property type="entry name" value="BZIP"/>
    <property type="match status" value="1"/>
</dbReference>
<dbReference type="PROSITE" id="PS00036">
    <property type="entry name" value="BZIP_BASIC"/>
    <property type="match status" value="1"/>
</dbReference>
<name>A0A315VD50_GAMAF</name>
<evidence type="ECO:0000313" key="9">
    <source>
        <dbReference type="Proteomes" id="UP000250572"/>
    </source>
</evidence>
<evidence type="ECO:0000259" key="7">
    <source>
        <dbReference type="PROSITE" id="PS50217"/>
    </source>
</evidence>
<dbReference type="PANTHER" id="PTHR15284:SF0">
    <property type="entry name" value="GH23983P"/>
    <property type="match status" value="1"/>
</dbReference>
<dbReference type="InterPro" id="IPR004827">
    <property type="entry name" value="bZIP"/>
</dbReference>
<dbReference type="InterPro" id="IPR046347">
    <property type="entry name" value="bZIP_sf"/>
</dbReference>
<dbReference type="InterPro" id="IPR047106">
    <property type="entry name" value="NFIL3-like_bZIP"/>
</dbReference>
<evidence type="ECO:0000256" key="3">
    <source>
        <dbReference type="ARBA" id="ARBA00023125"/>
    </source>
</evidence>
<reference evidence="8 9" key="1">
    <citation type="journal article" date="2018" name="G3 (Bethesda)">
        <title>A High-Quality Reference Genome for the Invasive Mosquitofish Gambusia affinis Using a Chicago Library.</title>
        <authorList>
            <person name="Hoffberg S.L."/>
            <person name="Troendle N.J."/>
            <person name="Glenn T.C."/>
            <person name="Mahmud O."/>
            <person name="Louha S."/>
            <person name="Chalopin D."/>
            <person name="Bennetzen J.L."/>
            <person name="Mauricio R."/>
        </authorList>
    </citation>
    <scope>NUCLEOTIDE SEQUENCE [LARGE SCALE GENOMIC DNA]</scope>
    <source>
        <strain evidence="8">NE01/NJP1002.9</strain>
        <tissue evidence="8">Muscle</tissue>
    </source>
</reference>
<dbReference type="GO" id="GO:0005634">
    <property type="term" value="C:nucleus"/>
    <property type="evidence" value="ECO:0007669"/>
    <property type="project" value="TreeGrafter"/>
</dbReference>
<dbReference type="Pfam" id="PF07716">
    <property type="entry name" value="bZIP_2"/>
    <property type="match status" value="1"/>
</dbReference>
<protein>
    <recommendedName>
        <fullName evidence="7">BZIP domain-containing protein</fullName>
    </recommendedName>
</protein>
<keyword evidence="9" id="KW-1185">Reference proteome</keyword>
<evidence type="ECO:0000256" key="6">
    <source>
        <dbReference type="SAM" id="MobiDB-lite"/>
    </source>
</evidence>
<dbReference type="CDD" id="cd14694">
    <property type="entry name" value="bZIP_NFIL3"/>
    <property type="match status" value="1"/>
</dbReference>
<dbReference type="GO" id="GO:0007623">
    <property type="term" value="P:circadian rhythm"/>
    <property type="evidence" value="ECO:0007669"/>
    <property type="project" value="TreeGrafter"/>
</dbReference>
<keyword evidence="5" id="KW-0539">Nucleus</keyword>
<accession>A0A315VD50</accession>
<proteinExistence type="inferred from homology"/>
<evidence type="ECO:0000256" key="5">
    <source>
        <dbReference type="ARBA" id="ARBA00023242"/>
    </source>
</evidence>
<dbReference type="STRING" id="33528.ENSGAFP00000002872"/>
<organism evidence="8 9">
    <name type="scientific">Gambusia affinis</name>
    <name type="common">Western mosquitofish</name>
    <name type="synonym">Heterandria affinis</name>
    <dbReference type="NCBI Taxonomy" id="33528"/>
    <lineage>
        <taxon>Eukaryota</taxon>
        <taxon>Metazoa</taxon>
        <taxon>Chordata</taxon>
        <taxon>Craniata</taxon>
        <taxon>Vertebrata</taxon>
        <taxon>Euteleostomi</taxon>
        <taxon>Actinopterygii</taxon>
        <taxon>Neopterygii</taxon>
        <taxon>Teleostei</taxon>
        <taxon>Neoteleostei</taxon>
        <taxon>Acanthomorphata</taxon>
        <taxon>Ovalentaria</taxon>
        <taxon>Atherinomorphae</taxon>
        <taxon>Cyprinodontiformes</taxon>
        <taxon>Poeciliidae</taxon>
        <taxon>Poeciliinae</taxon>
        <taxon>Gambusia</taxon>
    </lineage>
</organism>
<dbReference type="Proteomes" id="UP000250572">
    <property type="component" value="Unassembled WGS sequence"/>
</dbReference>
<gene>
    <name evidence="8" type="ORF">CCH79_00007280</name>
</gene>
<feature type="compositionally biased region" description="Polar residues" evidence="6">
    <location>
        <begin position="196"/>
        <end position="212"/>
    </location>
</feature>
<feature type="domain" description="BZIP" evidence="7">
    <location>
        <begin position="115"/>
        <end position="165"/>
    </location>
</feature>
<dbReference type="GO" id="GO:0003677">
    <property type="term" value="F:DNA binding"/>
    <property type="evidence" value="ECO:0007669"/>
    <property type="project" value="UniProtKB-KW"/>
</dbReference>
<evidence type="ECO:0000313" key="8">
    <source>
        <dbReference type="EMBL" id="PWA20869.1"/>
    </source>
</evidence>
<dbReference type="SMART" id="SM00338">
    <property type="entry name" value="BRLZ"/>
    <property type="match status" value="1"/>
</dbReference>
<feature type="compositionally biased region" description="Low complexity" evidence="6">
    <location>
        <begin position="180"/>
        <end position="195"/>
    </location>
</feature>
<dbReference type="PANTHER" id="PTHR15284">
    <property type="entry name" value="NUCLEAR FACTOR INTERLEUKIN-3-REGULATED PROTEIN"/>
    <property type="match status" value="1"/>
</dbReference>
<evidence type="ECO:0000256" key="1">
    <source>
        <dbReference type="ARBA" id="ARBA00006079"/>
    </source>
</evidence>
<keyword evidence="3" id="KW-0238">DNA-binding</keyword>
<feature type="region of interest" description="Disordered" evidence="6">
    <location>
        <begin position="179"/>
        <end position="212"/>
    </location>
</feature>
<dbReference type="GO" id="GO:0003700">
    <property type="term" value="F:DNA-binding transcription factor activity"/>
    <property type="evidence" value="ECO:0007669"/>
    <property type="project" value="InterPro"/>
</dbReference>
<keyword evidence="4" id="KW-0804">Transcription</keyword>
<comment type="similarity">
    <text evidence="1">Belongs to the bZIP family. NFIL3 subfamily.</text>
</comment>
<feature type="region of interest" description="Disordered" evidence="6">
    <location>
        <begin position="270"/>
        <end position="290"/>
    </location>
</feature>
<comment type="caution">
    <text evidence="8">The sequence shown here is derived from an EMBL/GenBank/DDBJ whole genome shotgun (WGS) entry which is preliminary data.</text>
</comment>
<sequence>MFVGVPLHPHCVFSPARFHSLENQTLNRSAQQFNDKIFHPWVITFLMGGWLVWSDETEPIPRGSVVFCVSFTLSMESLSFPSKRGEDSTVFHVESDLVRKGPRRKREFIPEEKKDALYWEKRRKNNEAAKRSREKRKLNDYALESHFMALKEENTRLSAELMAIKLHFGLSQSTAYTGRQSNQLQHHSHSSIQPSTYNQSLQGNPYWSTRDSSSVANHQSSCPFLIPAYALHTMRGYSYLNGSGTSGSGVLAPLVLPRNLLPPYSACPGAPLPKTYPTRATSDEEEEQQVPGVLYRSVPHHKTSTRKDKRRTACLASNNVTISSVRTTSINTQQLLTTTNPFRPPHFNTMLELPHQRRNAAPLQPLTVKGFLQKGKLPRVQPLFSRASIRLLPISTFIPGDPFQAPSALLHLPAPLHHQYPDPGTTLSYPELP</sequence>
<dbReference type="EMBL" id="NHOQ01001926">
    <property type="protein sequence ID" value="PWA20869.1"/>
    <property type="molecule type" value="Genomic_DNA"/>
</dbReference>
<evidence type="ECO:0000256" key="2">
    <source>
        <dbReference type="ARBA" id="ARBA00023015"/>
    </source>
</evidence>
<dbReference type="FunFam" id="1.20.5.170:FF:000025">
    <property type="entry name" value="nuclear factor interleukin-3-regulated protein-like"/>
    <property type="match status" value="1"/>
</dbReference>
<dbReference type="SUPFAM" id="SSF57959">
    <property type="entry name" value="Leucine zipper domain"/>
    <property type="match status" value="1"/>
</dbReference>
<dbReference type="InterPro" id="IPR047229">
    <property type="entry name" value="NFIL3-like"/>
</dbReference>
<dbReference type="Gene3D" id="1.20.5.170">
    <property type="match status" value="1"/>
</dbReference>